<comment type="caution">
    <text evidence="2">The sequence shown here is derived from an EMBL/GenBank/DDBJ whole genome shotgun (WGS) entry which is preliminary data.</text>
</comment>
<gene>
    <name evidence="2" type="ORF">KAJ71_20565</name>
</gene>
<dbReference type="Proteomes" id="UP001165275">
    <property type="component" value="Unassembled WGS sequence"/>
</dbReference>
<reference evidence="2" key="1">
    <citation type="submission" date="2021-04" db="EMBL/GenBank/DDBJ databases">
        <title>Genome sequence of Serratia sp. arafor3.</title>
        <authorList>
            <person name="Besaury L."/>
        </authorList>
    </citation>
    <scope>NUCLEOTIDE SEQUENCE</scope>
    <source>
        <strain evidence="2">Arafor3</strain>
    </source>
</reference>
<evidence type="ECO:0000256" key="1">
    <source>
        <dbReference type="SAM" id="Coils"/>
    </source>
</evidence>
<proteinExistence type="predicted"/>
<dbReference type="RefSeq" id="WP_248947403.1">
    <property type="nucleotide sequence ID" value="NZ_CBCSGY010000016.1"/>
</dbReference>
<evidence type="ECO:0000313" key="3">
    <source>
        <dbReference type="Proteomes" id="UP001165275"/>
    </source>
</evidence>
<organism evidence="2 3">
    <name type="scientific">Serratia silvae</name>
    <dbReference type="NCBI Taxonomy" id="2824122"/>
    <lineage>
        <taxon>Bacteria</taxon>
        <taxon>Pseudomonadati</taxon>
        <taxon>Pseudomonadota</taxon>
        <taxon>Gammaproteobacteria</taxon>
        <taxon>Enterobacterales</taxon>
        <taxon>Yersiniaceae</taxon>
        <taxon>Serratia</taxon>
    </lineage>
</organism>
<keyword evidence="1" id="KW-0175">Coiled coil</keyword>
<feature type="coiled-coil region" evidence="1">
    <location>
        <begin position="73"/>
        <end position="121"/>
    </location>
</feature>
<sequence length="192" mass="20508">MMSPLPLVFSILKIPKIRRAALIGGVALLVVATAWGGYAVIASKFAEQASALEETHGALRNANNRNDALTSALATTAADRDDAENRLVELNKKRGQEAEKLEEFKRENVVLQEKLAQAMVDDPCSIQPLPAAVVRLHHESISAFNAKYRPRQAQQAHSTGGNVPSAGGLDRAVRAVPGTIPAKSNGEPGQDE</sequence>
<keyword evidence="3" id="KW-1185">Reference proteome</keyword>
<protein>
    <recommendedName>
        <fullName evidence="4">Rz lytic protein</fullName>
    </recommendedName>
</protein>
<evidence type="ECO:0008006" key="4">
    <source>
        <dbReference type="Google" id="ProtNLM"/>
    </source>
</evidence>
<name>A0ABT0KH77_9GAMM</name>
<evidence type="ECO:0000313" key="2">
    <source>
        <dbReference type="EMBL" id="MCL1031391.1"/>
    </source>
</evidence>
<dbReference type="EMBL" id="JAGQDC010000021">
    <property type="protein sequence ID" value="MCL1031391.1"/>
    <property type="molecule type" value="Genomic_DNA"/>
</dbReference>
<accession>A0ABT0KH77</accession>